<evidence type="ECO:0000313" key="3">
    <source>
        <dbReference type="Proteomes" id="UP000515728"/>
    </source>
</evidence>
<dbReference type="Proteomes" id="UP000515728">
    <property type="component" value="Chromosome"/>
</dbReference>
<keyword evidence="3" id="KW-1185">Reference proteome</keyword>
<evidence type="ECO:0008006" key="4">
    <source>
        <dbReference type="Google" id="ProtNLM"/>
    </source>
</evidence>
<evidence type="ECO:0000256" key="1">
    <source>
        <dbReference type="SAM" id="MobiDB-lite"/>
    </source>
</evidence>
<dbReference type="KEGG" id="ppel:H6H00_14575"/>
<gene>
    <name evidence="2" type="ORF">H6H00_14575</name>
</gene>
<dbReference type="AlphaFoldDB" id="A0A7G7MT95"/>
<dbReference type="EMBL" id="CP060131">
    <property type="protein sequence ID" value="QNG56006.1"/>
    <property type="molecule type" value="Genomic_DNA"/>
</dbReference>
<feature type="compositionally biased region" description="Low complexity" evidence="1">
    <location>
        <begin position="44"/>
        <end position="70"/>
    </location>
</feature>
<accession>A0A7G7MT95</accession>
<protein>
    <recommendedName>
        <fullName evidence="4">SPFH domain / Band 7 family protein</fullName>
    </recommendedName>
</protein>
<name>A0A7G7MT95_9PSEU</name>
<reference evidence="2 3" key="1">
    <citation type="submission" date="2020-08" db="EMBL/GenBank/DDBJ databases">
        <authorList>
            <person name="Mo P."/>
        </authorList>
    </citation>
    <scope>NUCLEOTIDE SEQUENCE [LARGE SCALE GENOMIC DNA]</scope>
    <source>
        <strain evidence="2 3">CGMCC 4.1532</strain>
    </source>
</reference>
<evidence type="ECO:0000313" key="2">
    <source>
        <dbReference type="EMBL" id="QNG56006.1"/>
    </source>
</evidence>
<proteinExistence type="predicted"/>
<feature type="region of interest" description="Disordered" evidence="1">
    <location>
        <begin position="44"/>
        <end position="92"/>
    </location>
</feature>
<sequence>MGEIPGALRLRLLQTVSDVASDKNSTLVMPFRIEMLRFFENASGGAKPAGAGATPAADEPATAAVDPAPARTEVNGSTPAAAITTGPEADRS</sequence>
<organism evidence="2 3">
    <name type="scientific">Pseudonocardia petroleophila</name>
    <dbReference type="NCBI Taxonomy" id="37331"/>
    <lineage>
        <taxon>Bacteria</taxon>
        <taxon>Bacillati</taxon>
        <taxon>Actinomycetota</taxon>
        <taxon>Actinomycetes</taxon>
        <taxon>Pseudonocardiales</taxon>
        <taxon>Pseudonocardiaceae</taxon>
        <taxon>Pseudonocardia</taxon>
    </lineage>
</organism>
<dbReference type="RefSeq" id="WP_185722935.1">
    <property type="nucleotide sequence ID" value="NZ_CP060131.1"/>
</dbReference>